<dbReference type="EMBL" id="BQKY01000002">
    <property type="protein sequence ID" value="GJN88132.1"/>
    <property type="molecule type" value="Genomic_DNA"/>
</dbReference>
<evidence type="ECO:0000313" key="4">
    <source>
        <dbReference type="Proteomes" id="UP001342314"/>
    </source>
</evidence>
<gene>
    <name evidence="3" type="ORF">Rhopal_001088-T1</name>
</gene>
<keyword evidence="4" id="KW-1185">Reference proteome</keyword>
<organism evidence="3 4">
    <name type="scientific">Rhodotorula paludigena</name>
    <dbReference type="NCBI Taxonomy" id="86838"/>
    <lineage>
        <taxon>Eukaryota</taxon>
        <taxon>Fungi</taxon>
        <taxon>Dikarya</taxon>
        <taxon>Basidiomycota</taxon>
        <taxon>Pucciniomycotina</taxon>
        <taxon>Microbotryomycetes</taxon>
        <taxon>Sporidiobolales</taxon>
        <taxon>Sporidiobolaceae</taxon>
        <taxon>Rhodotorula</taxon>
    </lineage>
</organism>
<protein>
    <recommendedName>
        <fullName evidence="5">Proteophosphoglycan ppg4</fullName>
    </recommendedName>
</protein>
<feature type="compositionally biased region" description="Basic and acidic residues" evidence="1">
    <location>
        <begin position="358"/>
        <end position="384"/>
    </location>
</feature>
<evidence type="ECO:0008006" key="5">
    <source>
        <dbReference type="Google" id="ProtNLM"/>
    </source>
</evidence>
<feature type="signal peptide" evidence="2">
    <location>
        <begin position="1"/>
        <end position="20"/>
    </location>
</feature>
<sequence>MRLSPVLLAAAAAGTLGVAAHSVTPSSTDFTVAHSHELAARSPLTLSLGGFNICIGFFCNRPSKSWKCNGTGRDGYSIDYNGHSAPSWTPRGWLWFGADIGWAPARSWSCGSDWAIPSAFGSYAHKVTWWKPSGSWISKHSGRWELDFSPPPFWGIISWPSQSFKCNGSGKDGFEIDCYGKKAPSWVPAGWRWFGVEIGWAPLPTWSCGSDWTIPSAFGSYAHKVTWWKPSGSWISKHSGQWELDFSPPPFWGIISWPSQSFKCNGSGKDGFEIDCYGKKAPSWVPAGWRWFGVEIGWAPLPTWSCDASWTVPSEFIGYLHKVTWWKPSTAWIVEHSAKWHFSWSPPSWWGISVPVKEDTDDSKPCKCKNDGKDGGSKGNEGDKTPVVVPPPKAWKCDGSGKDGHQVDWQGKACPSHLPKGWLWYGVAIGWAPSASWTCDAKWSPSSLELEVLVKVSWWLPPKGWLLPAGFKCPLSWTLRGWIDERIPSRSFDCDGSGNDGFDFDFTGSFRPSHLPLGWKYFGLSRGWQPCASFALPSASWQPPAGWDARRATWWTPRARWTLRGGFRCPSFWGRNFLRGEYSWY</sequence>
<keyword evidence="2" id="KW-0732">Signal</keyword>
<accession>A0AAV5GGE3</accession>
<evidence type="ECO:0000256" key="2">
    <source>
        <dbReference type="SAM" id="SignalP"/>
    </source>
</evidence>
<evidence type="ECO:0000313" key="3">
    <source>
        <dbReference type="EMBL" id="GJN88132.1"/>
    </source>
</evidence>
<proteinExistence type="predicted"/>
<name>A0AAV5GGE3_9BASI</name>
<feature type="region of interest" description="Disordered" evidence="1">
    <location>
        <begin position="358"/>
        <end position="389"/>
    </location>
</feature>
<evidence type="ECO:0000256" key="1">
    <source>
        <dbReference type="SAM" id="MobiDB-lite"/>
    </source>
</evidence>
<dbReference type="Proteomes" id="UP001342314">
    <property type="component" value="Unassembled WGS sequence"/>
</dbReference>
<dbReference type="AlphaFoldDB" id="A0AAV5GGE3"/>
<feature type="chain" id="PRO_5043786497" description="Proteophosphoglycan ppg4" evidence="2">
    <location>
        <begin position="21"/>
        <end position="585"/>
    </location>
</feature>
<comment type="caution">
    <text evidence="3">The sequence shown here is derived from an EMBL/GenBank/DDBJ whole genome shotgun (WGS) entry which is preliminary data.</text>
</comment>
<reference evidence="3 4" key="1">
    <citation type="submission" date="2021-12" db="EMBL/GenBank/DDBJ databases">
        <title>High titer production of polyol ester of fatty acids by Rhodotorula paludigena BS15 towards product separation-free biomass refinery.</title>
        <authorList>
            <person name="Mano J."/>
            <person name="Ono H."/>
            <person name="Tanaka T."/>
            <person name="Naito K."/>
            <person name="Sushida H."/>
            <person name="Ike M."/>
            <person name="Tokuyasu K."/>
            <person name="Kitaoka M."/>
        </authorList>
    </citation>
    <scope>NUCLEOTIDE SEQUENCE [LARGE SCALE GENOMIC DNA]</scope>
    <source>
        <strain evidence="3 4">BS15</strain>
    </source>
</reference>